<reference evidence="1" key="1">
    <citation type="submission" date="2021-03" db="EMBL/GenBank/DDBJ databases">
        <title>Description of Psychrosphaera ytuae sp. nov. isolated from deep sea sediment of South China Sea.</title>
        <authorList>
            <person name="Zhang J."/>
            <person name="Xu X.-D."/>
        </authorList>
    </citation>
    <scope>NUCLEOTIDE SEQUENCE</scope>
    <source>
        <strain evidence="1">MTZ26</strain>
    </source>
</reference>
<proteinExistence type="predicted"/>
<dbReference type="RefSeq" id="WP_208832424.1">
    <property type="nucleotide sequence ID" value="NZ_CP072110.1"/>
</dbReference>
<name>A0A975DCD6_9GAMM</name>
<dbReference type="SUPFAM" id="SSF56935">
    <property type="entry name" value="Porins"/>
    <property type="match status" value="1"/>
</dbReference>
<gene>
    <name evidence="1" type="ORF">J1N51_02460</name>
</gene>
<evidence type="ECO:0000313" key="2">
    <source>
        <dbReference type="Proteomes" id="UP000682739"/>
    </source>
</evidence>
<dbReference type="PROSITE" id="PS51257">
    <property type="entry name" value="PROKAR_LIPOPROTEIN"/>
    <property type="match status" value="1"/>
</dbReference>
<organism evidence="1 2">
    <name type="scientific">Psychrosphaera ytuae</name>
    <dbReference type="NCBI Taxonomy" id="2820710"/>
    <lineage>
        <taxon>Bacteria</taxon>
        <taxon>Pseudomonadati</taxon>
        <taxon>Pseudomonadota</taxon>
        <taxon>Gammaproteobacteria</taxon>
        <taxon>Alteromonadales</taxon>
        <taxon>Pseudoalteromonadaceae</taxon>
        <taxon>Psychrosphaera</taxon>
    </lineage>
</organism>
<keyword evidence="2" id="KW-1185">Reference proteome</keyword>
<evidence type="ECO:0000313" key="1">
    <source>
        <dbReference type="EMBL" id="QTH64369.1"/>
    </source>
</evidence>
<protein>
    <recommendedName>
        <fullName evidence="3">Porin domain-containing protein</fullName>
    </recommendedName>
</protein>
<dbReference type="Proteomes" id="UP000682739">
    <property type="component" value="Chromosome"/>
</dbReference>
<dbReference type="AlphaFoldDB" id="A0A975DCD6"/>
<dbReference type="KEGG" id="psym:J1N51_02460"/>
<accession>A0A975DCD6</accession>
<evidence type="ECO:0008006" key="3">
    <source>
        <dbReference type="Google" id="ProtNLM"/>
    </source>
</evidence>
<dbReference type="EMBL" id="CP072110">
    <property type="protein sequence ID" value="QTH64369.1"/>
    <property type="molecule type" value="Genomic_DNA"/>
</dbReference>
<sequence>MKHEITWKSARLFMTFKHILNASVGLALIISTGACSIEPEFDISGFGQVVGGYLNTDKATYQGYDDSFSIDQQSILGLQADVQFNKYISASGQAVAYASDTKTSGLEWLFVNITPSQRWQVRLGRHKTPFFNYSDSVDVGFTYPWVSLPQQVYNFYLFSSFEGAFVRYDIPNKQYALNFEAYWGAFDDDYYIAETKVDVEVDDLAGLITNLQVNNFTFRLAYHQGNVNTKLPNLQAFIDTLYNVGFTKSADSLTVDGHLDFIQASVNYENPSYFSRAEWTKIVPDILVVPEIQAYYLSAGIYDYPFTYHITFANSDMKFSDPVQEIPVGVSPELDMLAFGYQTVFRALDKDELSSFSIGTRWDWKPNIAFKADLTFLRGEADQRSFYQITDPSFDRHSTLFQLAVSWVF</sequence>